<evidence type="ECO:0000256" key="3">
    <source>
        <dbReference type="ARBA" id="ARBA00022737"/>
    </source>
</evidence>
<dbReference type="Proteomes" id="UP000663852">
    <property type="component" value="Unassembled WGS sequence"/>
</dbReference>
<dbReference type="PANTHER" id="PTHR23301">
    <property type="entry name" value="CHITIN BINDING PERITROPHIN-A"/>
    <property type="match status" value="1"/>
</dbReference>
<dbReference type="GO" id="GO:0005576">
    <property type="term" value="C:extracellular region"/>
    <property type="evidence" value="ECO:0007669"/>
    <property type="project" value="InterPro"/>
</dbReference>
<accession>A0A815GDH9</accession>
<keyword evidence="1" id="KW-0147">Chitin-binding</keyword>
<sequence>MTVIFQTLSITFSFVCLYIGHVLVFVLNIQQNNGFICPKDGRWPHPADCEKFYTCNSGTGVEAWCGNGMTYDIDHGRCDLSKNIDCKNGERPNWIPPSECISIFWNHFRATLCLISGKTESVTEHTMINTSPNSIDDATNLENQFQITMRLATILSTKIIQSRMLVPSNDLSESVHCAFQGNMPDPDDCQSYLTCKDEIITHFQCPDKHLFDDDLQSCNDYRKVFCGNRPMKNRAQDLCIGRPNGWYANYEKHCRSYYLCTEQRTSKMNDCPTGTKWNPNQFRCDDPKYILAPCGYRTPNHASLLSI</sequence>
<dbReference type="PROSITE" id="PS50940">
    <property type="entry name" value="CHIT_BIND_II"/>
    <property type="match status" value="3"/>
</dbReference>
<protein>
    <recommendedName>
        <fullName evidence="7">Chitin-binding type-2 domain-containing protein</fullName>
    </recommendedName>
</protein>
<evidence type="ECO:0000313" key="9">
    <source>
        <dbReference type="Proteomes" id="UP000663852"/>
    </source>
</evidence>
<evidence type="ECO:0000256" key="5">
    <source>
        <dbReference type="ARBA" id="ARBA00023180"/>
    </source>
</evidence>
<organism evidence="8 9">
    <name type="scientific">Adineta ricciae</name>
    <name type="common">Rotifer</name>
    <dbReference type="NCBI Taxonomy" id="249248"/>
    <lineage>
        <taxon>Eukaryota</taxon>
        <taxon>Metazoa</taxon>
        <taxon>Spiralia</taxon>
        <taxon>Gnathifera</taxon>
        <taxon>Rotifera</taxon>
        <taxon>Eurotatoria</taxon>
        <taxon>Bdelloidea</taxon>
        <taxon>Adinetida</taxon>
        <taxon>Adinetidae</taxon>
        <taxon>Adineta</taxon>
    </lineage>
</organism>
<feature type="transmembrane region" description="Helical" evidence="6">
    <location>
        <begin position="7"/>
        <end position="29"/>
    </location>
</feature>
<keyword evidence="6" id="KW-0812">Transmembrane</keyword>
<evidence type="ECO:0000313" key="8">
    <source>
        <dbReference type="EMBL" id="CAF1337215.1"/>
    </source>
</evidence>
<dbReference type="PANTHER" id="PTHR23301:SF106">
    <property type="entry name" value="CHITIN-BINDING TYPE-2 DOMAIN-CONTAINING PROTEIN-RELATED"/>
    <property type="match status" value="1"/>
</dbReference>
<dbReference type="EMBL" id="CAJNOJ010000250">
    <property type="protein sequence ID" value="CAF1337215.1"/>
    <property type="molecule type" value="Genomic_DNA"/>
</dbReference>
<feature type="domain" description="Chitin-binding type-2" evidence="7">
    <location>
        <begin position="174"/>
        <end position="228"/>
    </location>
</feature>
<dbReference type="GO" id="GO:0008061">
    <property type="term" value="F:chitin binding"/>
    <property type="evidence" value="ECO:0007669"/>
    <property type="project" value="UniProtKB-KW"/>
</dbReference>
<dbReference type="SUPFAM" id="SSF57625">
    <property type="entry name" value="Invertebrate chitin-binding proteins"/>
    <property type="match status" value="3"/>
</dbReference>
<proteinExistence type="predicted"/>
<dbReference type="Pfam" id="PF01607">
    <property type="entry name" value="CBM_14"/>
    <property type="match status" value="3"/>
</dbReference>
<dbReference type="OrthoDB" id="439917at2759"/>
<dbReference type="InterPro" id="IPR002557">
    <property type="entry name" value="Chitin-bd_dom"/>
</dbReference>
<dbReference type="Gene3D" id="2.170.140.10">
    <property type="entry name" value="Chitin binding domain"/>
    <property type="match status" value="3"/>
</dbReference>
<keyword evidence="4" id="KW-1015">Disulfide bond</keyword>
<dbReference type="SMART" id="SM00494">
    <property type="entry name" value="ChtBD2"/>
    <property type="match status" value="3"/>
</dbReference>
<evidence type="ECO:0000256" key="1">
    <source>
        <dbReference type="ARBA" id="ARBA00022669"/>
    </source>
</evidence>
<keyword evidence="6" id="KW-1133">Transmembrane helix</keyword>
<reference evidence="8" key="1">
    <citation type="submission" date="2021-02" db="EMBL/GenBank/DDBJ databases">
        <authorList>
            <person name="Nowell W R."/>
        </authorList>
    </citation>
    <scope>NUCLEOTIDE SEQUENCE</scope>
</reference>
<keyword evidence="3" id="KW-0677">Repeat</keyword>
<keyword evidence="5" id="KW-0325">Glycoprotein</keyword>
<comment type="caution">
    <text evidence="8">The sequence shown here is derived from an EMBL/GenBank/DDBJ whole genome shotgun (WGS) entry which is preliminary data.</text>
</comment>
<evidence type="ECO:0000256" key="6">
    <source>
        <dbReference type="SAM" id="Phobius"/>
    </source>
</evidence>
<keyword evidence="2" id="KW-0732">Signal</keyword>
<feature type="domain" description="Chitin-binding type-2" evidence="7">
    <location>
        <begin position="34"/>
        <end position="88"/>
    </location>
</feature>
<keyword evidence="6" id="KW-0472">Membrane</keyword>
<evidence type="ECO:0000256" key="4">
    <source>
        <dbReference type="ARBA" id="ARBA00023157"/>
    </source>
</evidence>
<gene>
    <name evidence="8" type="ORF">EDS130_LOCUS32527</name>
</gene>
<name>A0A815GDH9_ADIRI</name>
<evidence type="ECO:0000256" key="2">
    <source>
        <dbReference type="ARBA" id="ARBA00022729"/>
    </source>
</evidence>
<dbReference type="InterPro" id="IPR036508">
    <property type="entry name" value="Chitin-bd_dom_sf"/>
</dbReference>
<evidence type="ECO:0000259" key="7">
    <source>
        <dbReference type="PROSITE" id="PS50940"/>
    </source>
</evidence>
<dbReference type="InterPro" id="IPR051940">
    <property type="entry name" value="Chitin_bind-dev_reg"/>
</dbReference>
<feature type="domain" description="Chitin-binding type-2" evidence="7">
    <location>
        <begin position="236"/>
        <end position="296"/>
    </location>
</feature>
<dbReference type="AlphaFoldDB" id="A0A815GDH9"/>